<proteinExistence type="predicted"/>
<organism evidence="2 3">
    <name type="scientific">Halopseudomonas salina</name>
    <dbReference type="NCBI Taxonomy" id="1323744"/>
    <lineage>
        <taxon>Bacteria</taxon>
        <taxon>Pseudomonadati</taxon>
        <taxon>Pseudomonadota</taxon>
        <taxon>Gammaproteobacteria</taxon>
        <taxon>Pseudomonadales</taxon>
        <taxon>Pseudomonadaceae</taxon>
        <taxon>Halopseudomonas</taxon>
    </lineage>
</organism>
<dbReference type="RefSeq" id="WP_150279111.1">
    <property type="nucleotide sequence ID" value="NZ_BMFF01000008.1"/>
</dbReference>
<dbReference type="EMBL" id="BMFF01000008">
    <property type="protein sequence ID" value="GGD10452.1"/>
    <property type="molecule type" value="Genomic_DNA"/>
</dbReference>
<dbReference type="InterPro" id="IPR044922">
    <property type="entry name" value="DUF2063_N_sf"/>
</dbReference>
<evidence type="ECO:0000313" key="2">
    <source>
        <dbReference type="EMBL" id="GGD10452.1"/>
    </source>
</evidence>
<evidence type="ECO:0000259" key="1">
    <source>
        <dbReference type="Pfam" id="PF09836"/>
    </source>
</evidence>
<keyword evidence="3" id="KW-1185">Reference proteome</keyword>
<feature type="domain" description="Putative DNA-binding" evidence="1">
    <location>
        <begin position="7"/>
        <end position="91"/>
    </location>
</feature>
<name>A0ABQ1Q231_9GAMM</name>
<dbReference type="Pfam" id="PF09836">
    <property type="entry name" value="DUF2063"/>
    <property type="match status" value="1"/>
</dbReference>
<gene>
    <name evidence="2" type="ORF">GCM10007418_31830</name>
</gene>
<evidence type="ECO:0000313" key="3">
    <source>
        <dbReference type="Proteomes" id="UP000638188"/>
    </source>
</evidence>
<dbReference type="Proteomes" id="UP000638188">
    <property type="component" value="Unassembled WGS sequence"/>
</dbReference>
<sequence>MTSLATMQNQMIASLVGEDAIVSGYWSKQQQAGLAVYRNNYRTATIEALHNTFGRTCRLVGEATFTRAAIHHLVQHPPHSWSLDHVGQDFCSTCAALFQNDPEVSELAWLEWAMHCAFTAPDVDAMQVTAFAEATASFESDAWYELRLRFTPELTARVVTHDLIALWQQTATAQAALPVGKLSASHSAIVWREGELPVFRLLDNYEAGALQAMMGGASYGDACEIVLAACPADEAAAAAGTMLSRWLTDGLVVSIG</sequence>
<dbReference type="Gene3D" id="1.10.150.690">
    <property type="entry name" value="DUF2063"/>
    <property type="match status" value="1"/>
</dbReference>
<comment type="caution">
    <text evidence="2">The sequence shown here is derived from an EMBL/GenBank/DDBJ whole genome shotgun (WGS) entry which is preliminary data.</text>
</comment>
<dbReference type="InterPro" id="IPR018640">
    <property type="entry name" value="DUF2063"/>
</dbReference>
<accession>A0ABQ1Q231</accession>
<protein>
    <submittedName>
        <fullName evidence="2">DUF2063 domain-containing protein</fullName>
    </submittedName>
</protein>
<reference evidence="3" key="1">
    <citation type="journal article" date="2019" name="Int. J. Syst. Evol. Microbiol.">
        <title>The Global Catalogue of Microorganisms (GCM) 10K type strain sequencing project: providing services to taxonomists for standard genome sequencing and annotation.</title>
        <authorList>
            <consortium name="The Broad Institute Genomics Platform"/>
            <consortium name="The Broad Institute Genome Sequencing Center for Infectious Disease"/>
            <person name="Wu L."/>
            <person name="Ma J."/>
        </authorList>
    </citation>
    <scope>NUCLEOTIDE SEQUENCE [LARGE SCALE GENOMIC DNA]</scope>
    <source>
        <strain evidence="3">CGMCC 1.12482</strain>
    </source>
</reference>